<evidence type="ECO:0000259" key="3">
    <source>
        <dbReference type="Pfam" id="PF00156"/>
    </source>
</evidence>
<dbReference type="Pfam" id="PF00156">
    <property type="entry name" value="Pribosyltran"/>
    <property type="match status" value="1"/>
</dbReference>
<sequence>MTHDTLEDHVTDALTHPAYDNLHYCCEEIVNHFNNLEYKEWAGEYYARTGQSAAGDPPEPHDMVTCKGKKFDLIVGIARGGLFPAIVISHILNIPMESVFYSSKQGAGDNKNHANNLPELPLQRYGKILIVDDICDTGFTLAEVKRYYASKDYNITTATFYHKEGAIIEPDFYNVKLPKDAPWVVFPYEALSNEG</sequence>
<dbReference type="EMBL" id="LAZR01012186">
    <property type="protein sequence ID" value="KKM28126.1"/>
    <property type="molecule type" value="Genomic_DNA"/>
</dbReference>
<dbReference type="GO" id="GO:0016757">
    <property type="term" value="F:glycosyltransferase activity"/>
    <property type="evidence" value="ECO:0007669"/>
    <property type="project" value="UniProtKB-KW"/>
</dbReference>
<protein>
    <recommendedName>
        <fullName evidence="3">Phosphoribosyltransferase domain-containing protein</fullName>
    </recommendedName>
</protein>
<evidence type="ECO:0000313" key="4">
    <source>
        <dbReference type="EMBL" id="KKM28126.1"/>
    </source>
</evidence>
<dbReference type="InterPro" id="IPR000836">
    <property type="entry name" value="PRTase_dom"/>
</dbReference>
<dbReference type="InterPro" id="IPR029057">
    <property type="entry name" value="PRTase-like"/>
</dbReference>
<dbReference type="CDD" id="cd06223">
    <property type="entry name" value="PRTases_typeI"/>
    <property type="match status" value="1"/>
</dbReference>
<keyword evidence="1" id="KW-0328">Glycosyltransferase</keyword>
<evidence type="ECO:0000256" key="1">
    <source>
        <dbReference type="ARBA" id="ARBA00022676"/>
    </source>
</evidence>
<reference evidence="4" key="1">
    <citation type="journal article" date="2015" name="Nature">
        <title>Complex archaea that bridge the gap between prokaryotes and eukaryotes.</title>
        <authorList>
            <person name="Spang A."/>
            <person name="Saw J.H."/>
            <person name="Jorgensen S.L."/>
            <person name="Zaremba-Niedzwiedzka K."/>
            <person name="Martijn J."/>
            <person name="Lind A.E."/>
            <person name="van Eijk R."/>
            <person name="Schleper C."/>
            <person name="Guy L."/>
            <person name="Ettema T.J."/>
        </authorList>
    </citation>
    <scope>NUCLEOTIDE SEQUENCE</scope>
</reference>
<name>A0A0F9IKI9_9ZZZZ</name>
<gene>
    <name evidence="4" type="ORF">LCGC14_1567830</name>
</gene>
<organism evidence="4">
    <name type="scientific">marine sediment metagenome</name>
    <dbReference type="NCBI Taxonomy" id="412755"/>
    <lineage>
        <taxon>unclassified sequences</taxon>
        <taxon>metagenomes</taxon>
        <taxon>ecological metagenomes</taxon>
    </lineage>
</organism>
<accession>A0A0F9IKI9</accession>
<feature type="domain" description="Phosphoribosyltransferase" evidence="3">
    <location>
        <begin position="68"/>
        <end position="188"/>
    </location>
</feature>
<proteinExistence type="predicted"/>
<keyword evidence="2" id="KW-0808">Transferase</keyword>
<comment type="caution">
    <text evidence="4">The sequence shown here is derived from an EMBL/GenBank/DDBJ whole genome shotgun (WGS) entry which is preliminary data.</text>
</comment>
<evidence type="ECO:0000256" key="2">
    <source>
        <dbReference type="ARBA" id="ARBA00022679"/>
    </source>
</evidence>
<dbReference type="PANTHER" id="PTHR43363:SF1">
    <property type="entry name" value="HYPOXANTHINE-GUANINE PHOSPHORIBOSYLTRANSFERASE"/>
    <property type="match status" value="1"/>
</dbReference>
<dbReference type="PANTHER" id="PTHR43363">
    <property type="entry name" value="HYPOXANTHINE PHOSPHORIBOSYLTRANSFERASE"/>
    <property type="match status" value="1"/>
</dbReference>
<dbReference type="AlphaFoldDB" id="A0A0F9IKI9"/>
<dbReference type="Gene3D" id="3.40.50.2020">
    <property type="match status" value="1"/>
</dbReference>
<dbReference type="SUPFAM" id="SSF53271">
    <property type="entry name" value="PRTase-like"/>
    <property type="match status" value="1"/>
</dbReference>